<evidence type="ECO:0000259" key="1">
    <source>
        <dbReference type="Pfam" id="PF20700"/>
    </source>
</evidence>
<comment type="caution">
    <text evidence="2">The sequence shown here is derived from an EMBL/GenBank/DDBJ whole genome shotgun (WGS) entry which is preliminary data.</text>
</comment>
<organism evidence="2 3">
    <name type="scientific">Trichonephila clavipes</name>
    <name type="common">Golden silk orbweaver</name>
    <name type="synonym">Nephila clavipes</name>
    <dbReference type="NCBI Taxonomy" id="2585209"/>
    <lineage>
        <taxon>Eukaryota</taxon>
        <taxon>Metazoa</taxon>
        <taxon>Ecdysozoa</taxon>
        <taxon>Arthropoda</taxon>
        <taxon>Chelicerata</taxon>
        <taxon>Arachnida</taxon>
        <taxon>Araneae</taxon>
        <taxon>Araneomorphae</taxon>
        <taxon>Entelegynae</taxon>
        <taxon>Araneoidea</taxon>
        <taxon>Nephilidae</taxon>
        <taxon>Trichonephila</taxon>
    </lineage>
</organism>
<protein>
    <recommendedName>
        <fullName evidence="1">Mutator-like transposase domain-containing protein</fullName>
    </recommendedName>
</protein>
<dbReference type="AlphaFoldDB" id="A0A8X6RDH9"/>
<proteinExistence type="predicted"/>
<sequence>MEVCGMQKSFFRSEQKHGLKYQRYIGDGDSKTFLSIAEKEPHGDSVPIEKIECVGHVQKRMGSRLRKLKALWGEKNLSDGKTIGGKDRRTDAIISKLTTFYGNAIRANSHNVNEMRNAVWAVWAHTSSTDDEPKHWFCPKGKNSWCKYNVLVHNNTVNAFSHKNTLPKAVSEVIKPVFKDLSHLKLLRRCLGGKTQNANESLNSLIWKYSPKLILSGINVTKIAAFIAACEYNDGMSQKAYDRINAKIADISEALANASMKKAAAEEKIIDGTVNSVVVSGDGTWKTRVGILLLLEFVH</sequence>
<dbReference type="Pfam" id="PF20700">
    <property type="entry name" value="Mutator"/>
    <property type="match status" value="1"/>
</dbReference>
<name>A0A8X6RDH9_TRICX</name>
<dbReference type="EMBL" id="BMAU01021172">
    <property type="protein sequence ID" value="GFX93176.1"/>
    <property type="molecule type" value="Genomic_DNA"/>
</dbReference>
<evidence type="ECO:0000313" key="3">
    <source>
        <dbReference type="Proteomes" id="UP000887159"/>
    </source>
</evidence>
<feature type="domain" description="Mutator-like transposase" evidence="1">
    <location>
        <begin position="1"/>
        <end position="146"/>
    </location>
</feature>
<dbReference type="Proteomes" id="UP000887159">
    <property type="component" value="Unassembled WGS sequence"/>
</dbReference>
<accession>A0A8X6RDH9</accession>
<evidence type="ECO:0000313" key="2">
    <source>
        <dbReference type="EMBL" id="GFX93176.1"/>
    </source>
</evidence>
<gene>
    <name evidence="2" type="primary">AVEN_202033_1</name>
    <name evidence="2" type="ORF">TNCV_4760551</name>
</gene>
<dbReference type="InterPro" id="IPR049012">
    <property type="entry name" value="Mutator_transp_dom"/>
</dbReference>
<reference evidence="2" key="1">
    <citation type="submission" date="2020-08" db="EMBL/GenBank/DDBJ databases">
        <title>Multicomponent nature underlies the extraordinary mechanical properties of spider dragline silk.</title>
        <authorList>
            <person name="Kono N."/>
            <person name="Nakamura H."/>
            <person name="Mori M."/>
            <person name="Yoshida Y."/>
            <person name="Ohtoshi R."/>
            <person name="Malay A.D."/>
            <person name="Moran D.A.P."/>
            <person name="Tomita M."/>
            <person name="Numata K."/>
            <person name="Arakawa K."/>
        </authorList>
    </citation>
    <scope>NUCLEOTIDE SEQUENCE</scope>
</reference>
<keyword evidence="3" id="KW-1185">Reference proteome</keyword>